<protein>
    <submittedName>
        <fullName evidence="1">Uncharacterized protein</fullName>
    </submittedName>
</protein>
<accession>A0A3N4UQ40</accession>
<evidence type="ECO:0000313" key="2">
    <source>
        <dbReference type="Proteomes" id="UP000269689"/>
    </source>
</evidence>
<keyword evidence="2" id="KW-1185">Reference proteome</keyword>
<comment type="caution">
    <text evidence="1">The sequence shown here is derived from an EMBL/GenBank/DDBJ whole genome shotgun (WGS) entry which is preliminary data.</text>
</comment>
<organism evidence="1 2">
    <name type="scientific">Pacificibacter maritimus</name>
    <dbReference type="NCBI Taxonomy" id="762213"/>
    <lineage>
        <taxon>Bacteria</taxon>
        <taxon>Pseudomonadati</taxon>
        <taxon>Pseudomonadota</taxon>
        <taxon>Alphaproteobacteria</taxon>
        <taxon>Rhodobacterales</taxon>
        <taxon>Roseobacteraceae</taxon>
        <taxon>Pacificibacter</taxon>
    </lineage>
</organism>
<name>A0A3N4UQ40_9RHOB</name>
<sequence>MRQSVLFELVCKPYSLVHIRLSLVPKLPSKPSTNLGPPHKGSSHTAQPLADKVAFVFDGVSIAYWKFWLEEWFPARLQGCGSNFAVATCCSADDLEKISNAVGSDLYLVVRLKVSGQRFTSSKIQQGEYFATKKIYERQAQKK</sequence>
<dbReference type="EMBL" id="RKQK01000001">
    <property type="protein sequence ID" value="RPE72178.1"/>
    <property type="molecule type" value="Genomic_DNA"/>
</dbReference>
<reference evidence="1 2" key="1">
    <citation type="submission" date="2018-11" db="EMBL/GenBank/DDBJ databases">
        <title>Genomic Encyclopedia of Type Strains, Phase IV (KMG-IV): sequencing the most valuable type-strain genomes for metagenomic binning, comparative biology and taxonomic classification.</title>
        <authorList>
            <person name="Goeker M."/>
        </authorList>
    </citation>
    <scope>NUCLEOTIDE SEQUENCE [LARGE SCALE GENOMIC DNA]</scope>
    <source>
        <strain evidence="1 2">DSM 104731</strain>
    </source>
</reference>
<dbReference type="Proteomes" id="UP000269689">
    <property type="component" value="Unassembled WGS sequence"/>
</dbReference>
<proteinExistence type="predicted"/>
<dbReference type="AlphaFoldDB" id="A0A3N4UQ40"/>
<gene>
    <name evidence="1" type="ORF">EDD53_1326</name>
</gene>
<evidence type="ECO:0000313" key="1">
    <source>
        <dbReference type="EMBL" id="RPE72178.1"/>
    </source>
</evidence>